<accession>A0A317Q9P4</accession>
<dbReference type="AlphaFoldDB" id="A0A317Q9P4"/>
<name>A0A317Q9P4_9GAMM</name>
<proteinExistence type="predicted"/>
<dbReference type="OrthoDB" id="6238442at2"/>
<evidence type="ECO:0000313" key="2">
    <source>
        <dbReference type="Proteomes" id="UP000246964"/>
    </source>
</evidence>
<comment type="caution">
    <text evidence="1">The sequence shown here is derived from an EMBL/GenBank/DDBJ whole genome shotgun (WGS) entry which is preliminary data.</text>
</comment>
<dbReference type="RefSeq" id="WP_110075739.1">
    <property type="nucleotide sequence ID" value="NZ_QGTT01000005.1"/>
</dbReference>
<protein>
    <submittedName>
        <fullName evidence="1">Uncharacterized protein</fullName>
    </submittedName>
</protein>
<evidence type="ECO:0000313" key="1">
    <source>
        <dbReference type="EMBL" id="PWW13760.1"/>
    </source>
</evidence>
<keyword evidence="2" id="KW-1185">Reference proteome</keyword>
<organism evidence="1 2">
    <name type="scientific">Pseudidiomarina maritima</name>
    <dbReference type="NCBI Taxonomy" id="519453"/>
    <lineage>
        <taxon>Bacteria</taxon>
        <taxon>Pseudomonadati</taxon>
        <taxon>Pseudomonadota</taxon>
        <taxon>Gammaproteobacteria</taxon>
        <taxon>Alteromonadales</taxon>
        <taxon>Idiomarinaceae</taxon>
        <taxon>Pseudidiomarina</taxon>
    </lineage>
</organism>
<dbReference type="Proteomes" id="UP000246964">
    <property type="component" value="Unassembled WGS sequence"/>
</dbReference>
<reference evidence="1 2" key="1">
    <citation type="submission" date="2018-05" db="EMBL/GenBank/DDBJ databases">
        <title>Freshwater and sediment microbial communities from various areas in North America, analyzing microbe dynamics in response to fracking.</title>
        <authorList>
            <person name="Lamendella R."/>
        </authorList>
    </citation>
    <scope>NUCLEOTIDE SEQUENCE [LARGE SCALE GENOMIC DNA]</scope>
    <source>
        <strain evidence="1 2">125B1</strain>
    </source>
</reference>
<dbReference type="EMBL" id="QGTT01000005">
    <property type="protein sequence ID" value="PWW13760.1"/>
    <property type="molecule type" value="Genomic_DNA"/>
</dbReference>
<gene>
    <name evidence="1" type="ORF">DET45_105106</name>
</gene>
<sequence>MAWSATTITSVNLINDVIPKLKTVEFILQGKLQQAIDHGPSAESRTKYQLLQQEFELELLMIQMNLEHLLHRYTQDLQPTAGRLDNKILDLDDNERVAITAVYQLYERVCALTTKL</sequence>